<proteinExistence type="predicted"/>
<gene>
    <name evidence="2" type="ORF">MXD59_25255</name>
</gene>
<keyword evidence="3" id="KW-1185">Reference proteome</keyword>
<accession>A0ABT0K5F9</accession>
<organism evidence="2 3">
    <name type="scientific">Frankia umida</name>
    <dbReference type="NCBI Taxonomy" id="573489"/>
    <lineage>
        <taxon>Bacteria</taxon>
        <taxon>Bacillati</taxon>
        <taxon>Actinomycetota</taxon>
        <taxon>Actinomycetes</taxon>
        <taxon>Frankiales</taxon>
        <taxon>Frankiaceae</taxon>
        <taxon>Frankia</taxon>
    </lineage>
</organism>
<name>A0ABT0K5F9_9ACTN</name>
<reference evidence="2 3" key="1">
    <citation type="submission" date="2022-04" db="EMBL/GenBank/DDBJ databases">
        <title>Genome diversity in the genus Frankia.</title>
        <authorList>
            <person name="Carlos-Shanley C."/>
            <person name="Hahn D."/>
        </authorList>
    </citation>
    <scope>NUCLEOTIDE SEQUENCE [LARGE SCALE GENOMIC DNA]</scope>
    <source>
        <strain evidence="2 3">Ag45/Mut15</strain>
    </source>
</reference>
<feature type="region of interest" description="Disordered" evidence="1">
    <location>
        <begin position="353"/>
        <end position="388"/>
    </location>
</feature>
<feature type="compositionally biased region" description="Low complexity" evidence="1">
    <location>
        <begin position="372"/>
        <end position="388"/>
    </location>
</feature>
<dbReference type="EMBL" id="JALKFT010000060">
    <property type="protein sequence ID" value="MCK9879025.1"/>
    <property type="molecule type" value="Genomic_DNA"/>
</dbReference>
<dbReference type="Proteomes" id="UP001201873">
    <property type="component" value="Unassembled WGS sequence"/>
</dbReference>
<evidence type="ECO:0000313" key="3">
    <source>
        <dbReference type="Proteomes" id="UP001201873"/>
    </source>
</evidence>
<protein>
    <submittedName>
        <fullName evidence="2">Uncharacterized protein</fullName>
    </submittedName>
</protein>
<comment type="caution">
    <text evidence="2">The sequence shown here is derived from an EMBL/GenBank/DDBJ whole genome shotgun (WGS) entry which is preliminary data.</text>
</comment>
<sequence>MPVVFGPPGGLDDFTAIPGQKAAWHTAMSVFFDQAVARTEQSVGRGNSQFFNPARIDPAAPVTRHVISWTGFPRSLLDGASEAQAHKEAEQLLEGVVGTRRVRFRPQDEYLEWHATRDVDGRLLAVDFTCEGPEYWTALAHGYPDGVRPGPGAPTARGSIAKVLELYRRYVSPRVRREDLLLRGRYDPWNRWNTESGAMHLTHPSNSLQAEIFLAADATVTRQRGGQVLTDADELIGCARYGVATRASDPTIGAAVNGLARLGARVSLLAPVGLYIDSLDTTGWSRPDGAPVGDYWRVLRGSGDAAVRVRYEVPASEGFVLGDIRIGGEPIEYAGQIAEHVTMKLTGIAAERGRHTRPARPCEAASPPPPAALAATETEPVEPGTRLR</sequence>
<dbReference type="RefSeq" id="WP_248827075.1">
    <property type="nucleotide sequence ID" value="NZ_JALKFT010000060.1"/>
</dbReference>
<evidence type="ECO:0000313" key="2">
    <source>
        <dbReference type="EMBL" id="MCK9879025.1"/>
    </source>
</evidence>
<evidence type="ECO:0000256" key="1">
    <source>
        <dbReference type="SAM" id="MobiDB-lite"/>
    </source>
</evidence>